<dbReference type="EMBL" id="CP036271">
    <property type="protein sequence ID" value="QDT54959.1"/>
    <property type="molecule type" value="Genomic_DNA"/>
</dbReference>
<evidence type="ECO:0000256" key="2">
    <source>
        <dbReference type="ARBA" id="ARBA00022723"/>
    </source>
</evidence>
<dbReference type="KEGG" id="ccos:Pan44_30000"/>
<proteinExistence type="predicted"/>
<feature type="domain" description="Cytochrome c" evidence="6">
    <location>
        <begin position="3"/>
        <end position="120"/>
    </location>
</feature>
<evidence type="ECO:0000256" key="5">
    <source>
        <dbReference type="SAM" id="Coils"/>
    </source>
</evidence>
<gene>
    <name evidence="7" type="ORF">Pan44_30000</name>
</gene>
<keyword evidence="3 4" id="KW-0408">Iron</keyword>
<feature type="coiled-coil region" evidence="5">
    <location>
        <begin position="412"/>
        <end position="439"/>
    </location>
</feature>
<dbReference type="PANTHER" id="PTHR35889:SF3">
    <property type="entry name" value="F-BOX DOMAIN-CONTAINING PROTEIN"/>
    <property type="match status" value="1"/>
</dbReference>
<dbReference type="PANTHER" id="PTHR35889">
    <property type="entry name" value="CYCLOINULO-OLIGOSACCHARIDE FRUCTANOTRANSFERASE-RELATED"/>
    <property type="match status" value="1"/>
</dbReference>
<protein>
    <submittedName>
        <fullName evidence="7">Planctomycete cytochrome C</fullName>
    </submittedName>
</protein>
<organism evidence="7 8">
    <name type="scientific">Caulifigura coniformis</name>
    <dbReference type="NCBI Taxonomy" id="2527983"/>
    <lineage>
        <taxon>Bacteria</taxon>
        <taxon>Pseudomonadati</taxon>
        <taxon>Planctomycetota</taxon>
        <taxon>Planctomycetia</taxon>
        <taxon>Planctomycetales</taxon>
        <taxon>Planctomycetaceae</taxon>
        <taxon>Caulifigura</taxon>
    </lineage>
</organism>
<dbReference type="RefSeq" id="WP_145030768.1">
    <property type="nucleotide sequence ID" value="NZ_CP036271.1"/>
</dbReference>
<dbReference type="Proteomes" id="UP000315700">
    <property type="component" value="Chromosome"/>
</dbReference>
<dbReference type="InParanoid" id="A0A517SFR3"/>
<keyword evidence="2 4" id="KW-0479">Metal-binding</keyword>
<keyword evidence="5" id="KW-0175">Coiled coil</keyword>
<dbReference type="InterPro" id="IPR009056">
    <property type="entry name" value="Cyt_c-like_dom"/>
</dbReference>
<dbReference type="GO" id="GO:0046872">
    <property type="term" value="F:metal ion binding"/>
    <property type="evidence" value="ECO:0007669"/>
    <property type="project" value="UniProtKB-KW"/>
</dbReference>
<keyword evidence="1 4" id="KW-0349">Heme</keyword>
<sequence>MRMAVAIGVILVATIGRADDSAELRFVRRVLPLLREKCFACHGQDPADIKGALTLTTRAGHLKGGESGEPAVHPGQPETSPLMLSVIRASDNWSAMPPKENDRLSPDQVAELKAWIEEGATWPTEQRLREIEKQHADQWAAEDGVVVKTSGGLSPAWTNRRYKPEALWAYQPLKHPEVKDRARAIDELLEAAMPPGLTPAPLADRRTLIRRATFDVIGLPPTPDEIASFLNDPADDATAFATVVDRLLASPHFGEQMARRWLDVTRYADSSGLANDYERGNAWRYRDYVVRAFNSDKPYDQFVREQIAGDEIDPDNPENLVATGFLRMGAWELTGMEVPKIARQRFLDDVTDGVGQVFLAHMLQCARCHDHKFDPVPTRDYYGFQACFATTQLTERPASFLPEENVSGFEERKYLEARRDRLQAELDRIRETEAAARQAWKQQNPDGNDEAMKDRFLSPVDLGLSRITRKGIERLKWQLDRYEPVALSVYSGRTPALKNVLAPLRIPKNRDAGELEQTHILPGGDPFSPSAEVVPCVLTALGESPIPVEINGRRTALARWITSPDNPLTSRVMVNRLWQWTFGKAIAGNPNNFGATGKRPTHPELLDWLAGEFQRSNGSTKQMLRAMFTSEAYRRSSRHPDPAMLAKLDPAGDRYAAFQPRRLSAEELRDAMLAVSGELNRTLGGIPIRPEMPADVAMQPRMVMGTFAAAWEPSPRPEQRHRRSLYILRLRGLRDPFAEVFNQPSPESSCEAREESTVAPQALSLMNGDDARGRAVNFAVRLLELPLEETAVIEEAFRWAYGRSPSPGESTACLAHWKSMTERHETISFDRPQRPTTIEREASEEVTGEKFRFAEVLESAADFIPDRGMADVDPRTRGLAELCLVLMNANEFVVLD</sequence>
<evidence type="ECO:0000313" key="7">
    <source>
        <dbReference type="EMBL" id="QDT54959.1"/>
    </source>
</evidence>
<evidence type="ECO:0000256" key="3">
    <source>
        <dbReference type="ARBA" id="ARBA00023004"/>
    </source>
</evidence>
<evidence type="ECO:0000256" key="1">
    <source>
        <dbReference type="ARBA" id="ARBA00022617"/>
    </source>
</evidence>
<dbReference type="GO" id="GO:0009055">
    <property type="term" value="F:electron transfer activity"/>
    <property type="evidence" value="ECO:0007669"/>
    <property type="project" value="InterPro"/>
</dbReference>
<dbReference type="Pfam" id="PF07587">
    <property type="entry name" value="PSD1"/>
    <property type="match status" value="1"/>
</dbReference>
<dbReference type="OrthoDB" id="127107at2"/>
<dbReference type="AlphaFoldDB" id="A0A517SFR3"/>
<evidence type="ECO:0000259" key="6">
    <source>
        <dbReference type="PROSITE" id="PS51007"/>
    </source>
</evidence>
<accession>A0A517SFR3</accession>
<evidence type="ECO:0000256" key="4">
    <source>
        <dbReference type="PROSITE-ProRule" id="PRU00433"/>
    </source>
</evidence>
<dbReference type="InterPro" id="IPR011429">
    <property type="entry name" value="Cyt_c_Planctomycete-type"/>
</dbReference>
<dbReference type="PROSITE" id="PS51007">
    <property type="entry name" value="CYTC"/>
    <property type="match status" value="1"/>
</dbReference>
<keyword evidence="8" id="KW-1185">Reference proteome</keyword>
<reference evidence="7 8" key="1">
    <citation type="submission" date="2019-02" db="EMBL/GenBank/DDBJ databases">
        <title>Deep-cultivation of Planctomycetes and their phenomic and genomic characterization uncovers novel biology.</title>
        <authorList>
            <person name="Wiegand S."/>
            <person name="Jogler M."/>
            <person name="Boedeker C."/>
            <person name="Pinto D."/>
            <person name="Vollmers J."/>
            <person name="Rivas-Marin E."/>
            <person name="Kohn T."/>
            <person name="Peeters S.H."/>
            <person name="Heuer A."/>
            <person name="Rast P."/>
            <person name="Oberbeckmann S."/>
            <person name="Bunk B."/>
            <person name="Jeske O."/>
            <person name="Meyerdierks A."/>
            <person name="Storesund J.E."/>
            <person name="Kallscheuer N."/>
            <person name="Luecker S."/>
            <person name="Lage O.M."/>
            <person name="Pohl T."/>
            <person name="Merkel B.J."/>
            <person name="Hornburger P."/>
            <person name="Mueller R.-W."/>
            <person name="Bruemmer F."/>
            <person name="Labrenz M."/>
            <person name="Spormann A.M."/>
            <person name="Op den Camp H."/>
            <person name="Overmann J."/>
            <person name="Amann R."/>
            <person name="Jetten M.S.M."/>
            <person name="Mascher T."/>
            <person name="Medema M.H."/>
            <person name="Devos D.P."/>
            <person name="Kaster A.-K."/>
            <person name="Ovreas L."/>
            <person name="Rohde M."/>
            <person name="Galperin M.Y."/>
            <person name="Jogler C."/>
        </authorList>
    </citation>
    <scope>NUCLEOTIDE SEQUENCE [LARGE SCALE GENOMIC DNA]</scope>
    <source>
        <strain evidence="7 8">Pan44</strain>
    </source>
</reference>
<dbReference type="InterPro" id="IPR036909">
    <property type="entry name" value="Cyt_c-like_dom_sf"/>
</dbReference>
<evidence type="ECO:0000313" key="8">
    <source>
        <dbReference type="Proteomes" id="UP000315700"/>
    </source>
</evidence>
<dbReference type="InterPro" id="IPR022655">
    <property type="entry name" value="DUF1553"/>
</dbReference>
<dbReference type="Pfam" id="PF07583">
    <property type="entry name" value="PSCyt2"/>
    <property type="match status" value="1"/>
</dbReference>
<dbReference type="Pfam" id="PF07635">
    <property type="entry name" value="PSCyt1"/>
    <property type="match status" value="1"/>
</dbReference>
<name>A0A517SFR3_9PLAN</name>
<dbReference type="InterPro" id="IPR011444">
    <property type="entry name" value="DUF1549"/>
</dbReference>
<dbReference type="SUPFAM" id="SSF46626">
    <property type="entry name" value="Cytochrome c"/>
    <property type="match status" value="1"/>
</dbReference>
<dbReference type="GO" id="GO:0020037">
    <property type="term" value="F:heme binding"/>
    <property type="evidence" value="ECO:0007669"/>
    <property type="project" value="InterPro"/>
</dbReference>